<evidence type="ECO:0000313" key="2">
    <source>
        <dbReference type="Proteomes" id="UP001140453"/>
    </source>
</evidence>
<dbReference type="PANTHER" id="PTHR37450">
    <property type="entry name" value="CIPC PROTEIN"/>
    <property type="match status" value="1"/>
</dbReference>
<dbReference type="Proteomes" id="UP001140453">
    <property type="component" value="Unassembled WGS sequence"/>
</dbReference>
<dbReference type="PANTHER" id="PTHR37450:SF1">
    <property type="entry name" value="CIPC PROTEIN"/>
    <property type="match status" value="1"/>
</dbReference>
<name>A0A9W9CVF1_9PEZI</name>
<dbReference type="OrthoDB" id="9895617at2759"/>
<accession>A0A9W9CVF1</accession>
<comment type="caution">
    <text evidence="1">The sequence shown here is derived from an EMBL/GenBank/DDBJ whole genome shotgun (WGS) entry which is preliminary data.</text>
</comment>
<gene>
    <name evidence="1" type="ORF">N0V93_006146</name>
</gene>
<reference evidence="1" key="1">
    <citation type="submission" date="2022-10" db="EMBL/GenBank/DDBJ databases">
        <title>Tapping the CABI collections for fungal endophytes: first genome assemblies for Collariella, Neodidymelliopsis, Ascochyta clinopodiicola, Didymella pomorum, Didymosphaeria variabile, Neocosmospora piperis and Neocucurbitaria cava.</title>
        <authorList>
            <person name="Hill R."/>
        </authorList>
    </citation>
    <scope>NUCLEOTIDE SEQUENCE</scope>
    <source>
        <strain evidence="1">IMI 355082</strain>
    </source>
</reference>
<protein>
    <recommendedName>
        <fullName evidence="3">CipC-like antibiotic response protein</fullName>
    </recommendedName>
</protein>
<keyword evidence="2" id="KW-1185">Reference proteome</keyword>
<evidence type="ECO:0000313" key="1">
    <source>
        <dbReference type="EMBL" id="KAJ4388687.1"/>
    </source>
</evidence>
<proteinExistence type="predicted"/>
<organism evidence="1 2">
    <name type="scientific">Gnomoniopsis smithogilvyi</name>
    <dbReference type="NCBI Taxonomy" id="1191159"/>
    <lineage>
        <taxon>Eukaryota</taxon>
        <taxon>Fungi</taxon>
        <taxon>Dikarya</taxon>
        <taxon>Ascomycota</taxon>
        <taxon>Pezizomycotina</taxon>
        <taxon>Sordariomycetes</taxon>
        <taxon>Sordariomycetidae</taxon>
        <taxon>Diaporthales</taxon>
        <taxon>Gnomoniaceae</taxon>
        <taxon>Gnomoniopsis</taxon>
    </lineage>
</organism>
<evidence type="ECO:0008006" key="3">
    <source>
        <dbReference type="Google" id="ProtNLM"/>
    </source>
</evidence>
<dbReference type="InterPro" id="IPR022234">
    <property type="entry name" value="DUF3759"/>
</dbReference>
<dbReference type="EMBL" id="JAPEVB010000004">
    <property type="protein sequence ID" value="KAJ4388687.1"/>
    <property type="molecule type" value="Genomic_DNA"/>
</dbReference>
<dbReference type="Pfam" id="PF12585">
    <property type="entry name" value="DUF3759"/>
    <property type="match status" value="1"/>
</dbReference>
<sequence>MGFFDSFGASQENYEKVESGNHEATLSHELVGSAAAFAGMKAFEAKQRKEGKPVSHAMAKELLAAAVGFEVDRLAETKGEDAFDKFKAHEHAKHEAEEMYAAHYENNGREEWHPDHEPPREFGL</sequence>
<dbReference type="AlphaFoldDB" id="A0A9W9CVF1"/>